<protein>
    <submittedName>
        <fullName evidence="3">DYH2-like protein</fullName>
    </submittedName>
</protein>
<feature type="domain" description="Dynein heavy chain tail" evidence="2">
    <location>
        <begin position="250"/>
        <end position="380"/>
    </location>
</feature>
<dbReference type="InterPro" id="IPR026983">
    <property type="entry name" value="DHC"/>
</dbReference>
<dbReference type="PANTHER" id="PTHR46532">
    <property type="entry name" value="MALE FERTILITY FACTOR KL5"/>
    <property type="match status" value="1"/>
</dbReference>
<sequence length="492" mass="55102">MSEKGSRTGTPKGSLKGSKAGTPRSSKANTPKGSKSNTPLPDQPADPAAGASNGTADPEQVNGTAGEVEPPLVTENGGAAEDTAPQQEAEENQEPEEFKPRVSDMIKSRAAVANANEESDIWTEAHNEIIQKFIDDPAFKLIIAFQDPRLGFVVDQIVPPHPPEQMVYFIKADNVKDGVTFENFFKVVQYGSVKSMHIESIKNDFSAQLHRFLATLTDTRWKMEGKTVLYIPTEGTKIPAEEAAKNKDLVQRLETAMIHWARQIKEVLNTQDAFEMAETSGPLDEIEFWKNRCQDLSGISSQLDKPGVKKIELVLETAKSSYVAPFRKLASQIKEGSRQAESNLKFLLVLKDPCYELADAKPSQIPAMIPKILNLIRMIWLSNEIIRRCCREINLEKIFDGYVQSGMKSLNECIECCESWKEIYNKTAKLHHKFSQMGWVCQAQIHFARREEGEKTDMPHFAGQKGPEIMRGLLEIETTFEKNLANLRHNLI</sequence>
<evidence type="ECO:0000256" key="1">
    <source>
        <dbReference type="SAM" id="MobiDB-lite"/>
    </source>
</evidence>
<proteinExistence type="predicted"/>
<accession>A0ABY7FMQ3</accession>
<gene>
    <name evidence="3" type="ORF">MAR_015927</name>
</gene>
<dbReference type="PANTHER" id="PTHR46532:SF11">
    <property type="entry name" value="DYNEIN AXONEMAL HEAVY CHAIN 12"/>
    <property type="match status" value="1"/>
</dbReference>
<reference evidence="3" key="1">
    <citation type="submission" date="2022-11" db="EMBL/GenBank/DDBJ databases">
        <title>Centuries of genome instability and evolution in soft-shell clam transmissible cancer (bioRxiv).</title>
        <authorList>
            <person name="Hart S.F.M."/>
            <person name="Yonemitsu M.A."/>
            <person name="Giersch R.M."/>
            <person name="Beal B.F."/>
            <person name="Arriagada G."/>
            <person name="Davis B.W."/>
            <person name="Ostrander E.A."/>
            <person name="Goff S.P."/>
            <person name="Metzger M.J."/>
        </authorList>
    </citation>
    <scope>NUCLEOTIDE SEQUENCE</scope>
    <source>
        <strain evidence="3">MELC-2E11</strain>
        <tissue evidence="3">Siphon/mantle</tissue>
    </source>
</reference>
<dbReference type="InterPro" id="IPR013594">
    <property type="entry name" value="Dynein_heavy_tail"/>
</dbReference>
<name>A0ABY7FMQ3_MYAAR</name>
<keyword evidence="4" id="KW-1185">Reference proteome</keyword>
<dbReference type="Proteomes" id="UP001164746">
    <property type="component" value="Chromosome 12"/>
</dbReference>
<evidence type="ECO:0000259" key="2">
    <source>
        <dbReference type="Pfam" id="PF08385"/>
    </source>
</evidence>
<feature type="region of interest" description="Disordered" evidence="1">
    <location>
        <begin position="1"/>
        <end position="102"/>
    </location>
</feature>
<dbReference type="EMBL" id="CP111023">
    <property type="protein sequence ID" value="WAR21953.1"/>
    <property type="molecule type" value="Genomic_DNA"/>
</dbReference>
<evidence type="ECO:0000313" key="3">
    <source>
        <dbReference type="EMBL" id="WAR21953.1"/>
    </source>
</evidence>
<evidence type="ECO:0000313" key="4">
    <source>
        <dbReference type="Proteomes" id="UP001164746"/>
    </source>
</evidence>
<feature type="domain" description="Dynein heavy chain tail" evidence="2">
    <location>
        <begin position="382"/>
        <end position="451"/>
    </location>
</feature>
<organism evidence="3 4">
    <name type="scientific">Mya arenaria</name>
    <name type="common">Soft-shell clam</name>
    <dbReference type="NCBI Taxonomy" id="6604"/>
    <lineage>
        <taxon>Eukaryota</taxon>
        <taxon>Metazoa</taxon>
        <taxon>Spiralia</taxon>
        <taxon>Lophotrochozoa</taxon>
        <taxon>Mollusca</taxon>
        <taxon>Bivalvia</taxon>
        <taxon>Autobranchia</taxon>
        <taxon>Heteroconchia</taxon>
        <taxon>Euheterodonta</taxon>
        <taxon>Imparidentia</taxon>
        <taxon>Neoheterodontei</taxon>
        <taxon>Myida</taxon>
        <taxon>Myoidea</taxon>
        <taxon>Myidae</taxon>
        <taxon>Mya</taxon>
    </lineage>
</organism>
<dbReference type="Pfam" id="PF08385">
    <property type="entry name" value="DHC_N1"/>
    <property type="match status" value="2"/>
</dbReference>
<feature type="compositionally biased region" description="Polar residues" evidence="1">
    <location>
        <begin position="23"/>
        <end position="40"/>
    </location>
</feature>